<dbReference type="InterPro" id="IPR000157">
    <property type="entry name" value="TIR_dom"/>
</dbReference>
<organism evidence="2 3">
    <name type="scientific">Christiangramia sediminicola</name>
    <dbReference type="NCBI Taxonomy" id="3073267"/>
    <lineage>
        <taxon>Bacteria</taxon>
        <taxon>Pseudomonadati</taxon>
        <taxon>Bacteroidota</taxon>
        <taxon>Flavobacteriia</taxon>
        <taxon>Flavobacteriales</taxon>
        <taxon>Flavobacteriaceae</taxon>
        <taxon>Christiangramia</taxon>
    </lineage>
</organism>
<dbReference type="PANTHER" id="PTHR16253:SF0">
    <property type="entry name" value="TETRATRICOPEPTIDE REPEAT PROTEIN 22"/>
    <property type="match status" value="1"/>
</dbReference>
<feature type="domain" description="TIR" evidence="1">
    <location>
        <begin position="1"/>
        <end position="130"/>
    </location>
</feature>
<comment type="caution">
    <text evidence="2">The sequence shown here is derived from an EMBL/GenBank/DDBJ whole genome shotgun (WGS) entry which is preliminary data.</text>
</comment>
<protein>
    <submittedName>
        <fullName evidence="2">Toll/interleukin-1 receptor domain-containing protein</fullName>
    </submittedName>
</protein>
<dbReference type="PANTHER" id="PTHR16253">
    <property type="entry name" value="TETRATRICOPEPTIDE REPEAT PROTEIN 22"/>
    <property type="match status" value="1"/>
</dbReference>
<evidence type="ECO:0000313" key="2">
    <source>
        <dbReference type="EMBL" id="MDR5589014.1"/>
    </source>
</evidence>
<dbReference type="Gene3D" id="3.40.50.10140">
    <property type="entry name" value="Toll/interleukin-1 receptor homology (TIR) domain"/>
    <property type="match status" value="1"/>
</dbReference>
<evidence type="ECO:0000259" key="1">
    <source>
        <dbReference type="PROSITE" id="PS50104"/>
    </source>
</evidence>
<dbReference type="SUPFAM" id="SSF52200">
    <property type="entry name" value="Toll/Interleukin receptor TIR domain"/>
    <property type="match status" value="1"/>
</dbReference>
<dbReference type="PROSITE" id="PS50104">
    <property type="entry name" value="TIR"/>
    <property type="match status" value="1"/>
</dbReference>
<dbReference type="InterPro" id="IPR042342">
    <property type="entry name" value="TTC22"/>
</dbReference>
<evidence type="ECO:0000313" key="3">
    <source>
        <dbReference type="Proteomes" id="UP001257234"/>
    </source>
</evidence>
<dbReference type="RefSeq" id="WP_309559917.1">
    <property type="nucleotide sequence ID" value="NZ_JAVJIU010000001.1"/>
</dbReference>
<keyword evidence="3" id="KW-1185">Reference proteome</keyword>
<sequence length="281" mass="32512">MSVFISYSSKDRDFVEKLSIELVKNRINVWLDKWSMQPGDSLIDKIEEGLTDSSFLLVVLSNNSIQSEWCKKELNAGLMRELDEKKVVVIPILLEECKIPLFLKEKLYADFTQDFEEGLQTLIRPLRQLSSEHMGRQSDGENVHDFAINWGLDKITGEYLLEIDCVTWFPKDKKTVLLQIIIKGDKTATKRYKSQYDSGFPHLMKDTLLNELKTNKNTKDINILCQNDKIDPWMIKLIDSKMNLTFEIEIRGVLMGVDTGNDTVINLIEILEMLDSLKRTE</sequence>
<proteinExistence type="predicted"/>
<dbReference type="SMART" id="SM00255">
    <property type="entry name" value="TIR"/>
    <property type="match status" value="1"/>
</dbReference>
<reference evidence="3" key="1">
    <citation type="submission" date="2023-07" db="EMBL/GenBank/DDBJ databases">
        <title>Christiangramia sp. SM2212., a novel bacterium of the family Flavobacteriaceae isolated from the sea sediment.</title>
        <authorList>
            <person name="Wang J."/>
            <person name="Zhang X."/>
        </authorList>
    </citation>
    <scope>NUCLEOTIDE SEQUENCE [LARGE SCALE GENOMIC DNA]</scope>
    <source>
        <strain evidence="3">SM2212</strain>
    </source>
</reference>
<keyword evidence="2" id="KW-0675">Receptor</keyword>
<dbReference type="Pfam" id="PF13676">
    <property type="entry name" value="TIR_2"/>
    <property type="match status" value="1"/>
</dbReference>
<name>A0ABU1ELZ8_9FLAO</name>
<dbReference type="EMBL" id="JAVJIU010000001">
    <property type="protein sequence ID" value="MDR5589014.1"/>
    <property type="molecule type" value="Genomic_DNA"/>
</dbReference>
<gene>
    <name evidence="2" type="ORF">RE431_00075</name>
</gene>
<dbReference type="Proteomes" id="UP001257234">
    <property type="component" value="Unassembled WGS sequence"/>
</dbReference>
<accession>A0ABU1ELZ8</accession>
<dbReference type="InterPro" id="IPR035897">
    <property type="entry name" value="Toll_tir_struct_dom_sf"/>
</dbReference>